<keyword evidence="22" id="KW-0560">Oxidoreductase</keyword>
<dbReference type="InterPro" id="IPR006317">
    <property type="entry name" value="Ubiquinol_cyt_c_Rdtase_Fe-S-su"/>
</dbReference>
<keyword evidence="16 19" id="KW-0472">Membrane</keyword>
<keyword evidence="13 19" id="KW-1133">Transmembrane helix</keyword>
<keyword evidence="14" id="KW-0408">Iron</keyword>
<dbReference type="SUPFAM" id="SSF50022">
    <property type="entry name" value="ISP domain"/>
    <property type="match status" value="1"/>
</dbReference>
<dbReference type="EMBL" id="UHIC01000001">
    <property type="protein sequence ID" value="SUO97267.1"/>
    <property type="molecule type" value="Genomic_DNA"/>
</dbReference>
<comment type="cofactor">
    <cofactor evidence="19">
        <name>[2Fe-2S] cluster</name>
        <dbReference type="ChEBI" id="CHEBI:190135"/>
    </cofactor>
    <text evidence="19">Binds 1 [2Fe-2S] cluster per subunit.</text>
</comment>
<name>A0A380N0J3_9GAMM</name>
<keyword evidence="17" id="KW-1015">Disulfide bond</keyword>
<comment type="function">
    <text evidence="1">Component of the ubiquinol-cytochrome c reductase complex (complex III or cytochrome b-c1 complex), which is a respiratory chain that generates an electrochemical potential coupled to ATP synthesis.</text>
</comment>
<dbReference type="GO" id="GO:0046872">
    <property type="term" value="F:metal ion binding"/>
    <property type="evidence" value="ECO:0007669"/>
    <property type="project" value="UniProtKB-KW"/>
</dbReference>
<evidence type="ECO:0000256" key="15">
    <source>
        <dbReference type="ARBA" id="ARBA00023014"/>
    </source>
</evidence>
<dbReference type="Proteomes" id="UP000254601">
    <property type="component" value="Unassembled WGS sequence"/>
</dbReference>
<comment type="catalytic activity">
    <reaction evidence="18 19">
        <text>a quinol + 2 Fe(III)-[cytochrome c](out) = a quinone + 2 Fe(II)-[cytochrome c](out) + 2 H(+)(out)</text>
        <dbReference type="Rhea" id="RHEA:11484"/>
        <dbReference type="Rhea" id="RHEA-COMP:10350"/>
        <dbReference type="Rhea" id="RHEA-COMP:14399"/>
        <dbReference type="ChEBI" id="CHEBI:15378"/>
        <dbReference type="ChEBI" id="CHEBI:24646"/>
        <dbReference type="ChEBI" id="CHEBI:29033"/>
        <dbReference type="ChEBI" id="CHEBI:29034"/>
        <dbReference type="ChEBI" id="CHEBI:132124"/>
        <dbReference type="EC" id="7.1.1.8"/>
    </reaction>
</comment>
<protein>
    <recommendedName>
        <fullName evidence="5 19">Ubiquinol-cytochrome c reductase iron-sulfur subunit</fullName>
        <ecNumber evidence="4 19">7.1.1.8</ecNumber>
    </recommendedName>
</protein>
<evidence type="ECO:0000259" key="21">
    <source>
        <dbReference type="PROSITE" id="PS51296"/>
    </source>
</evidence>
<keyword evidence="12 19" id="KW-0249">Electron transport</keyword>
<evidence type="ECO:0000256" key="18">
    <source>
        <dbReference type="ARBA" id="ARBA00029351"/>
    </source>
</evidence>
<dbReference type="InterPro" id="IPR014349">
    <property type="entry name" value="Rieske_Fe-S_prot"/>
</dbReference>
<evidence type="ECO:0000256" key="19">
    <source>
        <dbReference type="RuleBase" id="RU004494"/>
    </source>
</evidence>
<evidence type="ECO:0000256" key="12">
    <source>
        <dbReference type="ARBA" id="ARBA00022982"/>
    </source>
</evidence>
<dbReference type="NCBIfam" id="TIGR01416">
    <property type="entry name" value="Rieske_proteo"/>
    <property type="match status" value="1"/>
</dbReference>
<accession>A0A380N0J3</accession>
<dbReference type="PROSITE" id="PS51296">
    <property type="entry name" value="RIESKE"/>
    <property type="match status" value="1"/>
</dbReference>
<evidence type="ECO:0000256" key="4">
    <source>
        <dbReference type="ARBA" id="ARBA00012951"/>
    </source>
</evidence>
<evidence type="ECO:0000256" key="6">
    <source>
        <dbReference type="ARBA" id="ARBA00022448"/>
    </source>
</evidence>
<dbReference type="InterPro" id="IPR019470">
    <property type="entry name" value="Ubiq_cytC_Rdtase_Fe-S_su_TAT"/>
</dbReference>
<dbReference type="PANTHER" id="PTHR10134">
    <property type="entry name" value="CYTOCHROME B-C1 COMPLEX SUBUNIT RIESKE, MITOCHONDRIAL"/>
    <property type="match status" value="1"/>
</dbReference>
<evidence type="ECO:0000256" key="7">
    <source>
        <dbReference type="ARBA" id="ARBA00022475"/>
    </source>
</evidence>
<feature type="transmembrane region" description="Helical" evidence="19">
    <location>
        <begin position="24"/>
        <end position="45"/>
    </location>
</feature>
<dbReference type="Pfam" id="PF00355">
    <property type="entry name" value="Rieske"/>
    <property type="match status" value="1"/>
</dbReference>
<comment type="subcellular location">
    <subcellularLocation>
        <location evidence="2">Cell membrane</location>
        <topology evidence="2">Single-pass membrane protein</topology>
    </subcellularLocation>
</comment>
<reference evidence="22 23" key="1">
    <citation type="submission" date="2018-06" db="EMBL/GenBank/DDBJ databases">
        <authorList>
            <consortium name="Pathogen Informatics"/>
            <person name="Doyle S."/>
        </authorList>
    </citation>
    <scope>NUCLEOTIDE SEQUENCE [LARGE SCALE GENOMIC DNA]</scope>
    <source>
        <strain evidence="22 23">NCTC13337</strain>
    </source>
</reference>
<keyword evidence="8 19" id="KW-0812">Transmembrane</keyword>
<dbReference type="AlphaFoldDB" id="A0A380N0J3"/>
<dbReference type="GO" id="GO:0008121">
    <property type="term" value="F:quinol-cytochrome-c reductase activity"/>
    <property type="evidence" value="ECO:0007669"/>
    <property type="project" value="UniProtKB-EC"/>
</dbReference>
<dbReference type="OrthoDB" id="9767869at2"/>
<comment type="subunit">
    <text evidence="3 20">The main subunits of complex b-c1 are: cytochrome b, cytochrome c1 and the Rieske protein.</text>
</comment>
<dbReference type="Pfam" id="PF10399">
    <property type="entry name" value="UCR_Fe-S_N"/>
    <property type="match status" value="1"/>
</dbReference>
<evidence type="ECO:0000313" key="22">
    <source>
        <dbReference type="EMBL" id="SUO97267.1"/>
    </source>
</evidence>
<evidence type="ECO:0000256" key="9">
    <source>
        <dbReference type="ARBA" id="ARBA00022714"/>
    </source>
</evidence>
<sequence length="210" mass="22813">MSNNYLKPSFIPANQPKDLGRRKMLIAAASAGSAIGVGFVAVPFLSTWLPSERAKAIGAPVTVDFSKLAEGALQSVLWQGKVVYILRRTPEMLATLDQVTDKLRDPNSKESIQPEYADNEWRAERKDIGIMLGVCTHLGCAPKLQSKEQGREERGDSSWLGGFFCPCHGSAYDYAGRVYKGVPAPTNLTVPPYHFTSDNVVVIGEGAKNG</sequence>
<keyword evidence="23" id="KW-1185">Reference proteome</keyword>
<dbReference type="GO" id="GO:0005886">
    <property type="term" value="C:plasma membrane"/>
    <property type="evidence" value="ECO:0007669"/>
    <property type="project" value="UniProtKB-SubCell"/>
</dbReference>
<gene>
    <name evidence="22" type="primary">petA</name>
    <name evidence="22" type="ORF">NCTC13337_02322</name>
</gene>
<dbReference type="CDD" id="cd03470">
    <property type="entry name" value="Rieske_cytochrome_bc1"/>
    <property type="match status" value="1"/>
</dbReference>
<proteinExistence type="predicted"/>
<dbReference type="EC" id="7.1.1.8" evidence="4 19"/>
<evidence type="ECO:0000256" key="5">
    <source>
        <dbReference type="ARBA" id="ARBA00019816"/>
    </source>
</evidence>
<evidence type="ECO:0000256" key="17">
    <source>
        <dbReference type="ARBA" id="ARBA00023157"/>
    </source>
</evidence>
<feature type="domain" description="Rieske" evidence="21">
    <location>
        <begin position="104"/>
        <end position="202"/>
    </location>
</feature>
<evidence type="ECO:0000256" key="2">
    <source>
        <dbReference type="ARBA" id="ARBA00004162"/>
    </source>
</evidence>
<dbReference type="GO" id="GO:0051537">
    <property type="term" value="F:2 iron, 2 sulfur cluster binding"/>
    <property type="evidence" value="ECO:0007669"/>
    <property type="project" value="UniProtKB-KW"/>
</dbReference>
<dbReference type="InterPro" id="IPR036922">
    <property type="entry name" value="Rieske_2Fe-2S_sf"/>
</dbReference>
<evidence type="ECO:0000256" key="10">
    <source>
        <dbReference type="ARBA" id="ARBA00022723"/>
    </source>
</evidence>
<comment type="miscellaneous">
    <text evidence="19">The Rieske protein is a high potential 2Fe-2S protein.</text>
</comment>
<dbReference type="InterPro" id="IPR005805">
    <property type="entry name" value="Rieske_Fe-S_prot_C"/>
</dbReference>
<evidence type="ECO:0000256" key="16">
    <source>
        <dbReference type="ARBA" id="ARBA00023136"/>
    </source>
</evidence>
<dbReference type="RefSeq" id="WP_072576307.1">
    <property type="nucleotide sequence ID" value="NZ_LWHB01000062.1"/>
</dbReference>
<evidence type="ECO:0000256" key="14">
    <source>
        <dbReference type="ARBA" id="ARBA00023004"/>
    </source>
</evidence>
<evidence type="ECO:0000256" key="11">
    <source>
        <dbReference type="ARBA" id="ARBA00022967"/>
    </source>
</evidence>
<dbReference type="GO" id="GO:0016491">
    <property type="term" value="F:oxidoreductase activity"/>
    <property type="evidence" value="ECO:0007669"/>
    <property type="project" value="UniProtKB-KW"/>
</dbReference>
<organism evidence="22 23">
    <name type="scientific">Suttonella ornithocola</name>
    <dbReference type="NCBI Taxonomy" id="279832"/>
    <lineage>
        <taxon>Bacteria</taxon>
        <taxon>Pseudomonadati</taxon>
        <taxon>Pseudomonadota</taxon>
        <taxon>Gammaproteobacteria</taxon>
        <taxon>Cardiobacteriales</taxon>
        <taxon>Cardiobacteriaceae</taxon>
        <taxon>Suttonella</taxon>
    </lineage>
</organism>
<dbReference type="InterPro" id="IPR017941">
    <property type="entry name" value="Rieske_2Fe-2S"/>
</dbReference>
<keyword evidence="15" id="KW-0411">Iron-sulfur</keyword>
<evidence type="ECO:0000256" key="3">
    <source>
        <dbReference type="ARBA" id="ARBA00011649"/>
    </source>
</evidence>
<keyword evidence="6 19" id="KW-0813">Transport</keyword>
<keyword evidence="10" id="KW-0479">Metal-binding</keyword>
<evidence type="ECO:0000313" key="23">
    <source>
        <dbReference type="Proteomes" id="UP000254601"/>
    </source>
</evidence>
<evidence type="ECO:0000256" key="13">
    <source>
        <dbReference type="ARBA" id="ARBA00022989"/>
    </source>
</evidence>
<keyword evidence="11" id="KW-1278">Translocase</keyword>
<evidence type="ECO:0000256" key="1">
    <source>
        <dbReference type="ARBA" id="ARBA00002444"/>
    </source>
</evidence>
<keyword evidence="9" id="KW-0001">2Fe-2S</keyword>
<evidence type="ECO:0000256" key="8">
    <source>
        <dbReference type="ARBA" id="ARBA00022692"/>
    </source>
</evidence>
<keyword evidence="7" id="KW-1003">Cell membrane</keyword>
<dbReference type="Gene3D" id="2.102.10.10">
    <property type="entry name" value="Rieske [2Fe-2S] iron-sulphur domain"/>
    <property type="match status" value="1"/>
</dbReference>
<evidence type="ECO:0000256" key="20">
    <source>
        <dbReference type="RuleBase" id="RU004497"/>
    </source>
</evidence>
<dbReference type="PRINTS" id="PR00162">
    <property type="entry name" value="RIESKE"/>
</dbReference>